<reference evidence="3" key="1">
    <citation type="journal article" date="2021" name="Sci. Adv.">
        <title>The American lobster genome reveals insights on longevity, neural, and immune adaptations.</title>
        <authorList>
            <person name="Polinski J.M."/>
            <person name="Zimin A.V."/>
            <person name="Clark K.F."/>
            <person name="Kohn A.B."/>
            <person name="Sadowski N."/>
            <person name="Timp W."/>
            <person name="Ptitsyn A."/>
            <person name="Khanna P."/>
            <person name="Romanova D.Y."/>
            <person name="Williams P."/>
            <person name="Greenwood S.J."/>
            <person name="Moroz L.L."/>
            <person name="Walt D.R."/>
            <person name="Bodnar A.G."/>
        </authorList>
    </citation>
    <scope>NUCLEOTIDE SEQUENCE</scope>
    <source>
        <strain evidence="3">GMGI-L3</strain>
    </source>
</reference>
<feature type="region of interest" description="Disordered" evidence="1">
    <location>
        <begin position="100"/>
        <end position="119"/>
    </location>
</feature>
<evidence type="ECO:0000313" key="4">
    <source>
        <dbReference type="Proteomes" id="UP000747542"/>
    </source>
</evidence>
<keyword evidence="4" id="KW-1185">Reference proteome</keyword>
<accession>A0A8J5MR43</accession>
<keyword evidence="2" id="KW-0472">Membrane</keyword>
<organism evidence="3 4">
    <name type="scientific">Homarus americanus</name>
    <name type="common">American lobster</name>
    <dbReference type="NCBI Taxonomy" id="6706"/>
    <lineage>
        <taxon>Eukaryota</taxon>
        <taxon>Metazoa</taxon>
        <taxon>Ecdysozoa</taxon>
        <taxon>Arthropoda</taxon>
        <taxon>Crustacea</taxon>
        <taxon>Multicrustacea</taxon>
        <taxon>Malacostraca</taxon>
        <taxon>Eumalacostraca</taxon>
        <taxon>Eucarida</taxon>
        <taxon>Decapoda</taxon>
        <taxon>Pleocyemata</taxon>
        <taxon>Astacidea</taxon>
        <taxon>Nephropoidea</taxon>
        <taxon>Nephropidae</taxon>
        <taxon>Homarus</taxon>
    </lineage>
</organism>
<evidence type="ECO:0000256" key="2">
    <source>
        <dbReference type="SAM" id="Phobius"/>
    </source>
</evidence>
<feature type="transmembrane region" description="Helical" evidence="2">
    <location>
        <begin position="6"/>
        <end position="23"/>
    </location>
</feature>
<dbReference type="Proteomes" id="UP000747542">
    <property type="component" value="Unassembled WGS sequence"/>
</dbReference>
<gene>
    <name evidence="3" type="ORF">Hamer_G007629</name>
</gene>
<name>A0A8J5MR43_HOMAM</name>
<keyword evidence="2" id="KW-0812">Transmembrane</keyword>
<dbReference type="AlphaFoldDB" id="A0A8J5MR43"/>
<dbReference type="EMBL" id="JAHLQT010030594">
    <property type="protein sequence ID" value="KAG7160868.1"/>
    <property type="molecule type" value="Genomic_DNA"/>
</dbReference>
<proteinExistence type="predicted"/>
<comment type="caution">
    <text evidence="3">The sequence shown here is derived from an EMBL/GenBank/DDBJ whole genome shotgun (WGS) entry which is preliminary data.</text>
</comment>
<evidence type="ECO:0000256" key="1">
    <source>
        <dbReference type="SAM" id="MobiDB-lite"/>
    </source>
</evidence>
<protein>
    <submittedName>
        <fullName evidence="3">Uncharacterized protein</fullName>
    </submittedName>
</protein>
<evidence type="ECO:0000313" key="3">
    <source>
        <dbReference type="EMBL" id="KAG7160868.1"/>
    </source>
</evidence>
<sequence>MDLMVWAWIGVGVVLWTAGLMTTTTGHRALGEPPHSVLTPELRFLKGPSDAHINTTTCSTYQLHVSGLISTQPRALSTTCTCWRKLKEMFRINTCSFKLASEDSKDDEESLSHTGCGEF</sequence>
<keyword evidence="2" id="KW-1133">Transmembrane helix</keyword>